<evidence type="ECO:0000256" key="3">
    <source>
        <dbReference type="ARBA" id="ARBA00022737"/>
    </source>
</evidence>
<proteinExistence type="predicted"/>
<dbReference type="SMART" id="SM00220">
    <property type="entry name" value="S_TKc"/>
    <property type="match status" value="1"/>
</dbReference>
<dbReference type="EMBL" id="LDAU01000154">
    <property type="protein sequence ID" value="KRX02529.1"/>
    <property type="molecule type" value="Genomic_DNA"/>
</dbReference>
<evidence type="ECO:0000259" key="8">
    <source>
        <dbReference type="PROSITE" id="PS50011"/>
    </source>
</evidence>
<dbReference type="SUPFAM" id="SSF82185">
    <property type="entry name" value="Histone H3 K4-specific methyltransferase SET7/9 N-terminal domain"/>
    <property type="match status" value="2"/>
</dbReference>
<dbReference type="SUPFAM" id="SSF56112">
    <property type="entry name" value="Protein kinase-like (PK-like)"/>
    <property type="match status" value="1"/>
</dbReference>
<feature type="compositionally biased region" description="Low complexity" evidence="7">
    <location>
        <begin position="560"/>
        <end position="570"/>
    </location>
</feature>
<protein>
    <recommendedName>
        <fullName evidence="1">non-specific serine/threonine protein kinase</fullName>
        <ecNumber evidence="1">2.7.11.1</ecNumber>
    </recommendedName>
</protein>
<reference evidence="9 10" key="1">
    <citation type="journal article" date="2015" name="Sci. Rep.">
        <title>Genome of the facultative scuticociliatosis pathogen Pseudocohnilembus persalinus provides insight into its virulence through horizontal gene transfer.</title>
        <authorList>
            <person name="Xiong J."/>
            <person name="Wang G."/>
            <person name="Cheng J."/>
            <person name="Tian M."/>
            <person name="Pan X."/>
            <person name="Warren A."/>
            <person name="Jiang C."/>
            <person name="Yuan D."/>
            <person name="Miao W."/>
        </authorList>
    </citation>
    <scope>NUCLEOTIDE SEQUENCE [LARGE SCALE GENOMIC DNA]</scope>
    <source>
        <strain evidence="9">36N120E</strain>
    </source>
</reference>
<keyword evidence="10" id="KW-1185">Reference proteome</keyword>
<keyword evidence="5 9" id="KW-0418">Kinase</keyword>
<dbReference type="Gene3D" id="1.10.510.10">
    <property type="entry name" value="Transferase(Phosphotransferase) domain 1"/>
    <property type="match status" value="1"/>
</dbReference>
<evidence type="ECO:0000256" key="7">
    <source>
        <dbReference type="SAM" id="MobiDB-lite"/>
    </source>
</evidence>
<keyword evidence="2" id="KW-0808">Transferase</keyword>
<dbReference type="Gene3D" id="2.20.110.10">
    <property type="entry name" value="Histone H3 K4-specific methyltransferase SET7/9 N-terminal domain"/>
    <property type="match status" value="2"/>
</dbReference>
<dbReference type="InterPro" id="IPR011009">
    <property type="entry name" value="Kinase-like_dom_sf"/>
</dbReference>
<gene>
    <name evidence="9" type="ORF">PPERSA_11869</name>
</gene>
<dbReference type="GO" id="GO:0005524">
    <property type="term" value="F:ATP binding"/>
    <property type="evidence" value="ECO:0007669"/>
    <property type="project" value="UniProtKB-KW"/>
</dbReference>
<dbReference type="InterPro" id="IPR003409">
    <property type="entry name" value="MORN"/>
</dbReference>
<name>A0A0V0QJX7_PSEPJ</name>
<evidence type="ECO:0000256" key="5">
    <source>
        <dbReference type="ARBA" id="ARBA00022777"/>
    </source>
</evidence>
<feature type="region of interest" description="Disordered" evidence="7">
    <location>
        <begin position="317"/>
        <end position="341"/>
    </location>
</feature>
<feature type="compositionally biased region" description="Low complexity" evidence="7">
    <location>
        <begin position="317"/>
        <end position="331"/>
    </location>
</feature>
<dbReference type="Pfam" id="PF02493">
    <property type="entry name" value="MORN"/>
    <property type="match status" value="5"/>
</dbReference>
<feature type="compositionally biased region" description="Low complexity" evidence="7">
    <location>
        <begin position="513"/>
        <end position="553"/>
    </location>
</feature>
<dbReference type="InterPro" id="IPR000719">
    <property type="entry name" value="Prot_kinase_dom"/>
</dbReference>
<dbReference type="InParanoid" id="A0A0V0QJX7"/>
<evidence type="ECO:0000313" key="9">
    <source>
        <dbReference type="EMBL" id="KRX02529.1"/>
    </source>
</evidence>
<keyword evidence="3" id="KW-0677">Repeat</keyword>
<evidence type="ECO:0000256" key="4">
    <source>
        <dbReference type="ARBA" id="ARBA00022741"/>
    </source>
</evidence>
<evidence type="ECO:0000256" key="1">
    <source>
        <dbReference type="ARBA" id="ARBA00012513"/>
    </source>
</evidence>
<evidence type="ECO:0000313" key="10">
    <source>
        <dbReference type="Proteomes" id="UP000054937"/>
    </source>
</evidence>
<feature type="region of interest" description="Disordered" evidence="7">
    <location>
        <begin position="513"/>
        <end position="570"/>
    </location>
</feature>
<dbReference type="AlphaFoldDB" id="A0A0V0QJX7"/>
<dbReference type="InterPro" id="IPR050660">
    <property type="entry name" value="NEK_Ser/Thr_kinase"/>
</dbReference>
<dbReference type="SMART" id="SM00698">
    <property type="entry name" value="MORN"/>
    <property type="match status" value="5"/>
</dbReference>
<dbReference type="PANTHER" id="PTHR43671:SF13">
    <property type="entry name" value="SERINE_THREONINE-PROTEIN KINASE NEK2"/>
    <property type="match status" value="1"/>
</dbReference>
<evidence type="ECO:0000256" key="2">
    <source>
        <dbReference type="ARBA" id="ARBA00022679"/>
    </source>
</evidence>
<dbReference type="PANTHER" id="PTHR43671">
    <property type="entry name" value="SERINE/THREONINE-PROTEIN KINASE NEK"/>
    <property type="match status" value="1"/>
</dbReference>
<keyword evidence="6" id="KW-0067">ATP-binding</keyword>
<dbReference type="EC" id="2.7.11.1" evidence="1"/>
<keyword evidence="4" id="KW-0547">Nucleotide-binding</keyword>
<dbReference type="Pfam" id="PF00069">
    <property type="entry name" value="Pkinase"/>
    <property type="match status" value="1"/>
</dbReference>
<comment type="caution">
    <text evidence="9">The sequence shown here is derived from an EMBL/GenBank/DDBJ whole genome shotgun (WGS) entry which is preliminary data.</text>
</comment>
<dbReference type="GO" id="GO:0004674">
    <property type="term" value="F:protein serine/threonine kinase activity"/>
    <property type="evidence" value="ECO:0007669"/>
    <property type="project" value="UniProtKB-EC"/>
</dbReference>
<evidence type="ECO:0000256" key="6">
    <source>
        <dbReference type="ARBA" id="ARBA00022840"/>
    </source>
</evidence>
<sequence length="819" mass="95404">MGNTDSYSAFKQDEPQSDIFNHKFINILNHFELKEGKAKSPEFLEHIEEYKAHCEHWEKRITQVSHPNVIQVHALFKSTCSSSLQNEGFKTGLLVDHLAGNLQNEMLTRQSYIEEEIWNIIDSVTSGQAFLQSIGFRHNYMKFSSVYIVKSANNFKLYKVSDEQLMEYPGLYREYKRTNKGSQCFMSPILLKGLQANEFSVHHNSFKSDVFSFGMMILQLTLWTPSDQCYDWQNKKINEQVLFQKINMVREKYSIELWKFLQDMLQLEEQFRPDWLILDQKLNQVPQLMGKRIAQTFGRAIDLSQILPQVIQQSGQGQQGNIQQQQQQGGNMSFRSQSQQQLNNQAPIIDLMNNSQKFVNQQGGQQVQAQQQLQPDLQNQFNNSAQKQFSPQNNNNNLQNQFTPNQQQGQQFSNQNQTGFGTNNNSVLFPSPYQQSNQQSFLNNQANLQQTGHFNNEQQQQNFMQNQQQFDNNQQNNFSGQNQQANMWDNQNQGFNNNFQNQNNTNNQFGNFNGNQNMNNLNFNNNFQTPLNNNNNFYSNNNNNPYNNNNQNYMQGGGINQTANFNQNQNQNYNMGQNINPVNQITEMMAPLMQLMAMTLGMPLLSKQQEEIYKHIKQFNQLRSQNGKDRARIVYDNQCIYEGEIDQKLRDGWGKLKFQDGSVVEGEWDHDRINGYARLFYKDGTVAYEGQWVDDQLDGLGKLYNKKESMKQIKGLFDYKDLDKVGDYFWKRFEGSFSQDQKEGFGELYLTNGDIFAGTFVSNKAHGYGTYYRVSTNEEITGVWINNLFEEQKKQVSDDQKNLLESKKQQDQLQQVVKM</sequence>
<dbReference type="PROSITE" id="PS50011">
    <property type="entry name" value="PROTEIN_KINASE_DOM"/>
    <property type="match status" value="1"/>
</dbReference>
<dbReference type="OrthoDB" id="300500at2759"/>
<accession>A0A0V0QJX7</accession>
<dbReference type="Proteomes" id="UP000054937">
    <property type="component" value="Unassembled WGS sequence"/>
</dbReference>
<feature type="domain" description="Protein kinase" evidence="8">
    <location>
        <begin position="1"/>
        <end position="288"/>
    </location>
</feature>
<feature type="region of interest" description="Disordered" evidence="7">
    <location>
        <begin position="385"/>
        <end position="437"/>
    </location>
</feature>
<feature type="compositionally biased region" description="Low complexity" evidence="7">
    <location>
        <begin position="385"/>
        <end position="426"/>
    </location>
</feature>
<organism evidence="9 10">
    <name type="scientific">Pseudocohnilembus persalinus</name>
    <name type="common">Ciliate</name>
    <dbReference type="NCBI Taxonomy" id="266149"/>
    <lineage>
        <taxon>Eukaryota</taxon>
        <taxon>Sar</taxon>
        <taxon>Alveolata</taxon>
        <taxon>Ciliophora</taxon>
        <taxon>Intramacronucleata</taxon>
        <taxon>Oligohymenophorea</taxon>
        <taxon>Scuticociliatia</taxon>
        <taxon>Philasterida</taxon>
        <taxon>Pseudocohnilembidae</taxon>
        <taxon>Pseudocohnilembus</taxon>
    </lineage>
</organism>